<dbReference type="InterPro" id="IPR001709">
    <property type="entry name" value="Flavoprot_Pyr_Nucl_cyt_Rdtase"/>
</dbReference>
<dbReference type="InterPro" id="IPR017927">
    <property type="entry name" value="FAD-bd_FR_type"/>
</dbReference>
<evidence type="ECO:0000256" key="17">
    <source>
        <dbReference type="RuleBase" id="RU361226"/>
    </source>
</evidence>
<dbReference type="Pfam" id="PF00970">
    <property type="entry name" value="FAD_binding_6"/>
    <property type="match status" value="1"/>
</dbReference>
<dbReference type="GO" id="GO:0005741">
    <property type="term" value="C:mitochondrial outer membrane"/>
    <property type="evidence" value="ECO:0007669"/>
    <property type="project" value="UniProtKB-SubCell"/>
</dbReference>
<feature type="binding site" evidence="16">
    <location>
        <position position="120"/>
    </location>
    <ligand>
        <name>FAD</name>
        <dbReference type="ChEBI" id="CHEBI:57692"/>
    </ligand>
</feature>
<keyword evidence="20" id="KW-1185">Reference proteome</keyword>
<dbReference type="Proteomes" id="UP000053611">
    <property type="component" value="Unassembled WGS sequence"/>
</dbReference>
<comment type="pathway">
    <text evidence="3">Protein modification; peptidyl-diphthamide biosynthesis.</text>
</comment>
<evidence type="ECO:0000256" key="16">
    <source>
        <dbReference type="PIRSR" id="PIRSR601834-1"/>
    </source>
</evidence>
<feature type="binding site" evidence="16">
    <location>
        <position position="111"/>
    </location>
    <ligand>
        <name>FAD</name>
        <dbReference type="ChEBI" id="CHEBI:57692"/>
    </ligand>
</feature>
<dbReference type="Gene3D" id="3.40.50.80">
    <property type="entry name" value="Nucleotide-binding domain of ferredoxin-NADP reductase (FNR) module"/>
    <property type="match status" value="1"/>
</dbReference>
<dbReference type="FunFam" id="2.40.30.10:FF:000032">
    <property type="entry name" value="NADH-cytochrome b5 reductase"/>
    <property type="match status" value="1"/>
</dbReference>
<evidence type="ECO:0000256" key="2">
    <source>
        <dbReference type="ARBA" id="ARBA00004294"/>
    </source>
</evidence>
<evidence type="ECO:0000256" key="10">
    <source>
        <dbReference type="ARBA" id="ARBA00023002"/>
    </source>
</evidence>
<dbReference type="PRINTS" id="PR00406">
    <property type="entry name" value="CYTB5RDTASE"/>
</dbReference>
<dbReference type="GO" id="GO:0090524">
    <property type="term" value="F:cytochrome-b5 reductase activity, acting on NADH"/>
    <property type="evidence" value="ECO:0007669"/>
    <property type="project" value="UniProtKB-EC"/>
</dbReference>
<dbReference type="Gene3D" id="2.40.30.10">
    <property type="entry name" value="Translation factors"/>
    <property type="match status" value="1"/>
</dbReference>
<reference evidence="19 20" key="1">
    <citation type="submission" date="2015-03" db="EMBL/GenBank/DDBJ databases">
        <title>Genomics and transcriptomics of the oil-accumulating basidiomycete yeast T. oleaginosus allow insights into substrate utilization and the diverse evolutionary trajectories of mating systems in fungi.</title>
        <authorList>
            <consortium name="DOE Joint Genome Institute"/>
            <person name="Kourist R."/>
            <person name="Kracht O."/>
            <person name="Bracharz F."/>
            <person name="Lipzen A."/>
            <person name="Nolan M."/>
            <person name="Ohm R."/>
            <person name="Grigoriev I."/>
            <person name="Sun S."/>
            <person name="Heitman J."/>
            <person name="Bruck T."/>
            <person name="Nowrousian M."/>
        </authorList>
    </citation>
    <scope>NUCLEOTIDE SEQUENCE [LARGE SCALE GENOMIC DNA]</scope>
    <source>
        <strain evidence="19 20">IBC0246</strain>
    </source>
</reference>
<dbReference type="RefSeq" id="XP_018282305.1">
    <property type="nucleotide sequence ID" value="XM_018421803.1"/>
</dbReference>
<evidence type="ECO:0000313" key="19">
    <source>
        <dbReference type="EMBL" id="KLT45814.1"/>
    </source>
</evidence>
<dbReference type="STRING" id="879819.A0A0J1BCP3"/>
<dbReference type="AlphaFoldDB" id="A0A0J1BCP3"/>
<dbReference type="InterPro" id="IPR017938">
    <property type="entry name" value="Riboflavin_synthase-like_b-brl"/>
</dbReference>
<keyword evidence="6" id="KW-0812">Transmembrane</keyword>
<keyword evidence="12" id="KW-0496">Mitochondrion</keyword>
<evidence type="ECO:0000256" key="12">
    <source>
        <dbReference type="ARBA" id="ARBA00023128"/>
    </source>
</evidence>
<dbReference type="PROSITE" id="PS51384">
    <property type="entry name" value="FAD_FR"/>
    <property type="match status" value="1"/>
</dbReference>
<comment type="subcellular location">
    <subcellularLocation>
        <location evidence="2">Mitochondrion outer membrane</location>
    </subcellularLocation>
</comment>
<evidence type="ECO:0000259" key="18">
    <source>
        <dbReference type="PROSITE" id="PS51384"/>
    </source>
</evidence>
<dbReference type="SUPFAM" id="SSF52343">
    <property type="entry name" value="Ferredoxin reductase-like, C-terminal NADP-linked domain"/>
    <property type="match status" value="1"/>
</dbReference>
<feature type="binding site" evidence="16">
    <location>
        <position position="96"/>
    </location>
    <ligand>
        <name>FAD</name>
        <dbReference type="ChEBI" id="CHEBI:57692"/>
    </ligand>
</feature>
<feature type="binding site" evidence="16">
    <location>
        <position position="162"/>
    </location>
    <ligand>
        <name>FAD</name>
        <dbReference type="ChEBI" id="CHEBI:57692"/>
    </ligand>
</feature>
<dbReference type="EMBL" id="KQ087179">
    <property type="protein sequence ID" value="KLT45814.1"/>
    <property type="molecule type" value="Genomic_DNA"/>
</dbReference>
<evidence type="ECO:0000256" key="13">
    <source>
        <dbReference type="ARBA" id="ARBA00023136"/>
    </source>
</evidence>
<evidence type="ECO:0000256" key="5">
    <source>
        <dbReference type="ARBA" id="ARBA00022630"/>
    </source>
</evidence>
<evidence type="ECO:0000256" key="3">
    <source>
        <dbReference type="ARBA" id="ARBA00005156"/>
    </source>
</evidence>
<evidence type="ECO:0000256" key="14">
    <source>
        <dbReference type="ARBA" id="ARBA00047682"/>
    </source>
</evidence>
<dbReference type="FunFam" id="3.40.50.80:FF:000019">
    <property type="entry name" value="NADH-cytochrome b5 reductase"/>
    <property type="match status" value="1"/>
</dbReference>
<proteinExistence type="inferred from homology"/>
<gene>
    <name evidence="19" type="ORF">CC85DRAFT_281970</name>
</gene>
<keyword evidence="13" id="KW-0472">Membrane</keyword>
<evidence type="ECO:0000256" key="4">
    <source>
        <dbReference type="ARBA" id="ARBA00006105"/>
    </source>
</evidence>
<dbReference type="CDD" id="cd06183">
    <property type="entry name" value="cyt_b5_reduct_like"/>
    <property type="match status" value="1"/>
</dbReference>
<dbReference type="PANTHER" id="PTHR19370">
    <property type="entry name" value="NADH-CYTOCHROME B5 REDUCTASE"/>
    <property type="match status" value="1"/>
</dbReference>
<dbReference type="EC" id="1.6.2.2" evidence="17"/>
<keyword evidence="8 16" id="KW-0274">FAD</keyword>
<evidence type="ECO:0000256" key="9">
    <source>
        <dbReference type="ARBA" id="ARBA00022989"/>
    </source>
</evidence>
<dbReference type="PRINTS" id="PR00371">
    <property type="entry name" value="FPNCR"/>
</dbReference>
<comment type="catalytic activity">
    <reaction evidence="14 17">
        <text>2 Fe(III)-[cytochrome b5] + NADH = 2 Fe(II)-[cytochrome b5] + NAD(+) + H(+)</text>
        <dbReference type="Rhea" id="RHEA:46680"/>
        <dbReference type="Rhea" id="RHEA-COMP:10438"/>
        <dbReference type="Rhea" id="RHEA-COMP:10439"/>
        <dbReference type="ChEBI" id="CHEBI:15378"/>
        <dbReference type="ChEBI" id="CHEBI:29033"/>
        <dbReference type="ChEBI" id="CHEBI:29034"/>
        <dbReference type="ChEBI" id="CHEBI:57540"/>
        <dbReference type="ChEBI" id="CHEBI:57945"/>
        <dbReference type="EC" id="1.6.2.2"/>
    </reaction>
</comment>
<evidence type="ECO:0000256" key="6">
    <source>
        <dbReference type="ARBA" id="ARBA00022692"/>
    </source>
</evidence>
<evidence type="ECO:0000313" key="20">
    <source>
        <dbReference type="Proteomes" id="UP000053611"/>
    </source>
</evidence>
<sequence length="287" mass="31578">MDEIVSKLQPYAKEIGAALLVILLAVLFLGGKKVAEPVLHPTEWRQFKLIKKTQLTHNTARYRFGLPKETDCLGLPIGQHISIQANINGKNVMRSYTPTSLDNDKGYFELVVKTYPQGNISKYLDGLKIGDSIQVRGPKGKFVYAKGLSPHLLMIAGGTGITPMFQIIKSSLADPTDNTQLALVYANVEETDILLREELEDLVARSNGRLKVYHVLNKVPASWAGGEGFITREIISNHMHNGGVASGSKVLLCGPPPMMTAMKNHLKEIGYPAPRAVSKLEDQVFLF</sequence>
<organism evidence="19 20">
    <name type="scientific">Cutaneotrichosporon oleaginosum</name>
    <dbReference type="NCBI Taxonomy" id="879819"/>
    <lineage>
        <taxon>Eukaryota</taxon>
        <taxon>Fungi</taxon>
        <taxon>Dikarya</taxon>
        <taxon>Basidiomycota</taxon>
        <taxon>Agaricomycotina</taxon>
        <taxon>Tremellomycetes</taxon>
        <taxon>Trichosporonales</taxon>
        <taxon>Trichosporonaceae</taxon>
        <taxon>Cutaneotrichosporon</taxon>
    </lineage>
</organism>
<accession>A0A0J1BCP3</accession>
<dbReference type="Pfam" id="PF00175">
    <property type="entry name" value="NAD_binding_1"/>
    <property type="match status" value="1"/>
</dbReference>
<comment type="catalytic activity">
    <reaction evidence="15">
        <text>2 Fe(3+)-[Dph3] + NADH = 2 Fe(2+)-[Dph3] + NAD(+) + H(+)</text>
        <dbReference type="Rhea" id="RHEA:71231"/>
        <dbReference type="Rhea" id="RHEA-COMP:18002"/>
        <dbReference type="Rhea" id="RHEA-COMP:18003"/>
        <dbReference type="ChEBI" id="CHEBI:15378"/>
        <dbReference type="ChEBI" id="CHEBI:29033"/>
        <dbReference type="ChEBI" id="CHEBI:29034"/>
        <dbReference type="ChEBI" id="CHEBI:57540"/>
        <dbReference type="ChEBI" id="CHEBI:57945"/>
        <dbReference type="ChEBI" id="CHEBI:83228"/>
    </reaction>
    <physiologicalReaction direction="left-to-right" evidence="15">
        <dbReference type="Rhea" id="RHEA:71232"/>
    </physiologicalReaction>
</comment>
<keyword evidence="11 17" id="KW-0520">NAD</keyword>
<dbReference type="GeneID" id="28982406"/>
<name>A0A0J1BCP3_9TREE</name>
<dbReference type="InterPro" id="IPR001834">
    <property type="entry name" value="CBR-like"/>
</dbReference>
<dbReference type="InterPro" id="IPR039261">
    <property type="entry name" value="FNR_nucleotide-bd"/>
</dbReference>
<keyword evidence="5 16" id="KW-0285">Flavoprotein</keyword>
<evidence type="ECO:0000256" key="1">
    <source>
        <dbReference type="ARBA" id="ARBA00001974"/>
    </source>
</evidence>
<keyword evidence="9" id="KW-1133">Transmembrane helix</keyword>
<dbReference type="SUPFAM" id="SSF63380">
    <property type="entry name" value="Riboflavin synthase domain-like"/>
    <property type="match status" value="1"/>
</dbReference>
<evidence type="ECO:0000256" key="11">
    <source>
        <dbReference type="ARBA" id="ARBA00023027"/>
    </source>
</evidence>
<evidence type="ECO:0000256" key="8">
    <source>
        <dbReference type="ARBA" id="ARBA00022827"/>
    </source>
</evidence>
<feature type="binding site" evidence="16">
    <location>
        <position position="113"/>
    </location>
    <ligand>
        <name>FAD</name>
        <dbReference type="ChEBI" id="CHEBI:57692"/>
    </ligand>
</feature>
<dbReference type="PANTHER" id="PTHR19370:SF184">
    <property type="entry name" value="NADH-CYTOCHROME B5 REDUCTASE-LIKE"/>
    <property type="match status" value="1"/>
</dbReference>
<keyword evidence="10 17" id="KW-0560">Oxidoreductase</keyword>
<feature type="binding site" evidence="16">
    <location>
        <position position="94"/>
    </location>
    <ligand>
        <name>FAD</name>
        <dbReference type="ChEBI" id="CHEBI:57692"/>
    </ligand>
</feature>
<comment type="cofactor">
    <cofactor evidence="1 16 17">
        <name>FAD</name>
        <dbReference type="ChEBI" id="CHEBI:57692"/>
    </cofactor>
</comment>
<dbReference type="OrthoDB" id="432685at2759"/>
<dbReference type="InterPro" id="IPR001433">
    <property type="entry name" value="OxRdtase_FAD/NAD-bd"/>
</dbReference>
<dbReference type="InterPro" id="IPR008333">
    <property type="entry name" value="Cbr1-like_FAD-bd_dom"/>
</dbReference>
<evidence type="ECO:0000256" key="7">
    <source>
        <dbReference type="ARBA" id="ARBA00022787"/>
    </source>
</evidence>
<evidence type="ECO:0000256" key="15">
    <source>
        <dbReference type="ARBA" id="ARBA00049138"/>
    </source>
</evidence>
<keyword evidence="7" id="KW-1000">Mitochondrion outer membrane</keyword>
<protein>
    <recommendedName>
        <fullName evidence="17">NADH-cytochrome b5 reductase</fullName>
        <ecNumber evidence="17">1.6.2.2</ecNumber>
    </recommendedName>
</protein>
<feature type="binding site" evidence="16">
    <location>
        <position position="121"/>
    </location>
    <ligand>
        <name>FAD</name>
        <dbReference type="ChEBI" id="CHEBI:57692"/>
    </ligand>
</feature>
<comment type="similarity">
    <text evidence="4 17">Belongs to the flavoprotein pyridine nucleotide cytochrome reductase family.</text>
</comment>
<feature type="domain" description="FAD-binding FR-type" evidence="18">
    <location>
        <begin position="42"/>
        <end position="145"/>
    </location>
</feature>